<proteinExistence type="predicted"/>
<dbReference type="InterPro" id="IPR037185">
    <property type="entry name" value="EmrE-like"/>
</dbReference>
<evidence type="ECO:0000256" key="1">
    <source>
        <dbReference type="SAM" id="Phobius"/>
    </source>
</evidence>
<feature type="transmembrane region" description="Helical" evidence="1">
    <location>
        <begin position="214"/>
        <end position="237"/>
    </location>
</feature>
<dbReference type="PANTHER" id="PTHR22911">
    <property type="entry name" value="ACYL-MALONYL CONDENSING ENZYME-RELATED"/>
    <property type="match status" value="1"/>
</dbReference>
<feature type="domain" description="EamA" evidence="2">
    <location>
        <begin position="16"/>
        <end position="148"/>
    </location>
</feature>
<evidence type="ECO:0000259" key="2">
    <source>
        <dbReference type="Pfam" id="PF00892"/>
    </source>
</evidence>
<dbReference type="STRING" id="137658.SAMN05216186_12244"/>
<name>A0A1G9KHC3_9PSED</name>
<dbReference type="PANTHER" id="PTHR22911:SF103">
    <property type="entry name" value="BLR2811 PROTEIN"/>
    <property type="match status" value="1"/>
</dbReference>
<dbReference type="InterPro" id="IPR000620">
    <property type="entry name" value="EamA_dom"/>
</dbReference>
<feature type="transmembrane region" description="Helical" evidence="1">
    <location>
        <begin position="37"/>
        <end position="64"/>
    </location>
</feature>
<dbReference type="OrthoDB" id="6115788at2"/>
<dbReference type="Proteomes" id="UP000198706">
    <property type="component" value="Unassembled WGS sequence"/>
</dbReference>
<feature type="transmembrane region" description="Helical" evidence="1">
    <location>
        <begin position="270"/>
        <end position="288"/>
    </location>
</feature>
<dbReference type="SUPFAM" id="SSF103481">
    <property type="entry name" value="Multidrug resistance efflux transporter EmrE"/>
    <property type="match status" value="2"/>
</dbReference>
<feature type="transmembrane region" description="Helical" evidence="1">
    <location>
        <begin position="108"/>
        <end position="125"/>
    </location>
</feature>
<keyword evidence="1" id="KW-0812">Transmembrane</keyword>
<feature type="transmembrane region" description="Helical" evidence="1">
    <location>
        <begin position="132"/>
        <end position="148"/>
    </location>
</feature>
<dbReference type="GO" id="GO:0016020">
    <property type="term" value="C:membrane"/>
    <property type="evidence" value="ECO:0007669"/>
    <property type="project" value="InterPro"/>
</dbReference>
<feature type="transmembrane region" description="Helical" evidence="1">
    <location>
        <begin position="12"/>
        <end position="31"/>
    </location>
</feature>
<protein>
    <submittedName>
        <fullName evidence="3">Threonine/homoserine efflux transporter RhtA</fullName>
    </submittedName>
</protein>
<dbReference type="Pfam" id="PF00892">
    <property type="entry name" value="EamA"/>
    <property type="match status" value="1"/>
</dbReference>
<evidence type="ECO:0000313" key="4">
    <source>
        <dbReference type="Proteomes" id="UP000198706"/>
    </source>
</evidence>
<gene>
    <name evidence="3" type="ORF">SAMN05216186_12244</name>
</gene>
<feature type="transmembrane region" description="Helical" evidence="1">
    <location>
        <begin position="154"/>
        <end position="175"/>
    </location>
</feature>
<sequence>MILRLPSPSGAPHPLLGILLISAAVLLFAVLDSLSKYLSAFHSVVMLVWFRYAVHTLLLAGVLLPRRGLGLLRSKRPLLQGLRGLCLFATSMLFISGLRYLPLGEATAINFLAPLLVTVLAVPLLGERATRGQWVAVGAGFLGVLIIVRPGGGLMTPAMLFPLGSATCFGLYQLITRRIAGTDDAATTNLITGVIGTLGTSLLLPFFWETASPGHILGMAALGVIGLSGHMLLTWAFLYASPVLLAPFSYGQILFAGLLGYLLFDHVPDAGALLGMAVIALSGLAVALRQRRQTGRG</sequence>
<feature type="transmembrane region" description="Helical" evidence="1">
    <location>
        <begin position="244"/>
        <end position="264"/>
    </location>
</feature>
<feature type="transmembrane region" description="Helical" evidence="1">
    <location>
        <begin position="187"/>
        <end position="208"/>
    </location>
</feature>
<dbReference type="AlphaFoldDB" id="A0A1G9KHC3"/>
<dbReference type="EMBL" id="FNFD01000022">
    <property type="protein sequence ID" value="SDL48924.1"/>
    <property type="molecule type" value="Genomic_DNA"/>
</dbReference>
<evidence type="ECO:0000313" key="3">
    <source>
        <dbReference type="EMBL" id="SDL48924.1"/>
    </source>
</evidence>
<dbReference type="RefSeq" id="WP_084339097.1">
    <property type="nucleotide sequence ID" value="NZ_FNFD01000022.1"/>
</dbReference>
<reference evidence="3 4" key="1">
    <citation type="submission" date="2016-10" db="EMBL/GenBank/DDBJ databases">
        <authorList>
            <person name="de Groot N.N."/>
        </authorList>
    </citation>
    <scope>NUCLEOTIDE SEQUENCE [LARGE SCALE GENOMIC DNA]</scope>
    <source>
        <strain evidence="3 4">JCM 21544</strain>
    </source>
</reference>
<keyword evidence="4" id="KW-1185">Reference proteome</keyword>
<organism evidence="3 4">
    <name type="scientific">Pseudomonas indica</name>
    <dbReference type="NCBI Taxonomy" id="137658"/>
    <lineage>
        <taxon>Bacteria</taxon>
        <taxon>Pseudomonadati</taxon>
        <taxon>Pseudomonadota</taxon>
        <taxon>Gammaproteobacteria</taxon>
        <taxon>Pseudomonadales</taxon>
        <taxon>Pseudomonadaceae</taxon>
        <taxon>Pseudomonas</taxon>
    </lineage>
</organism>
<feature type="transmembrane region" description="Helical" evidence="1">
    <location>
        <begin position="85"/>
        <end position="102"/>
    </location>
</feature>
<keyword evidence="1" id="KW-0472">Membrane</keyword>
<keyword evidence="1" id="KW-1133">Transmembrane helix</keyword>
<accession>A0A1G9KHC3</accession>